<gene>
    <name evidence="3" type="primary">LOC117639860</name>
</gene>
<keyword evidence="2" id="KW-1185">Reference proteome</keyword>
<feature type="compositionally biased region" description="Polar residues" evidence="1">
    <location>
        <begin position="45"/>
        <end position="55"/>
    </location>
</feature>
<dbReference type="PANTHER" id="PTHR34769:SF1">
    <property type="entry name" value="RNA POLYMERASE I AND III SUBUNIT D"/>
    <property type="match status" value="1"/>
</dbReference>
<dbReference type="Proteomes" id="UP000515158">
    <property type="component" value="Unplaced"/>
</dbReference>
<dbReference type="KEGG" id="tpal:117639860"/>
<proteinExistence type="predicted"/>
<accession>A0A6P8Y5D9</accession>
<feature type="region of interest" description="Disordered" evidence="1">
    <location>
        <begin position="32"/>
        <end position="144"/>
    </location>
</feature>
<sequence>MDDEELERLAAEELLKEAKQGAARAVVHGALGWKKDHAPRPNKRFLTTTLANTMQHNHRRSRSRSTSPYHKYNRSRRGNSSHESTHRDKHRHRSRERHRDDRESRRDKSAKKERSEVKHSSKKHSKDKEKDERKSHRSKRGHSH</sequence>
<dbReference type="RefSeq" id="XP_034231695.1">
    <property type="nucleotide sequence ID" value="XM_034375804.1"/>
</dbReference>
<dbReference type="InterPro" id="IPR038948">
    <property type="entry name" value="POLR1D-like"/>
</dbReference>
<protein>
    <submittedName>
        <fullName evidence="3">Protein POLR1D-like</fullName>
    </submittedName>
</protein>
<dbReference type="PANTHER" id="PTHR34769">
    <property type="entry name" value="RCG42593, ISOFORM CRA_A"/>
    <property type="match status" value="1"/>
</dbReference>
<feature type="compositionally biased region" description="Basic and acidic residues" evidence="1">
    <location>
        <begin position="97"/>
        <end position="119"/>
    </location>
</feature>
<organism evidence="3">
    <name type="scientific">Thrips palmi</name>
    <name type="common">Melon thrips</name>
    <dbReference type="NCBI Taxonomy" id="161013"/>
    <lineage>
        <taxon>Eukaryota</taxon>
        <taxon>Metazoa</taxon>
        <taxon>Ecdysozoa</taxon>
        <taxon>Arthropoda</taxon>
        <taxon>Hexapoda</taxon>
        <taxon>Insecta</taxon>
        <taxon>Pterygota</taxon>
        <taxon>Neoptera</taxon>
        <taxon>Paraneoptera</taxon>
        <taxon>Thysanoptera</taxon>
        <taxon>Terebrantia</taxon>
        <taxon>Thripoidea</taxon>
        <taxon>Thripidae</taxon>
        <taxon>Thrips</taxon>
    </lineage>
</organism>
<evidence type="ECO:0000256" key="1">
    <source>
        <dbReference type="SAM" id="MobiDB-lite"/>
    </source>
</evidence>
<reference evidence="3" key="1">
    <citation type="submission" date="2025-08" db="UniProtKB">
        <authorList>
            <consortium name="RefSeq"/>
        </authorList>
    </citation>
    <scope>IDENTIFICATION</scope>
    <source>
        <tissue evidence="3">Total insect</tissue>
    </source>
</reference>
<feature type="compositionally biased region" description="Basic residues" evidence="1">
    <location>
        <begin position="87"/>
        <end position="96"/>
    </location>
</feature>
<dbReference type="InParanoid" id="A0A6P8Y5D9"/>
<evidence type="ECO:0000313" key="3">
    <source>
        <dbReference type="RefSeq" id="XP_034231695.1"/>
    </source>
</evidence>
<dbReference type="AlphaFoldDB" id="A0A6P8Y5D9"/>
<feature type="compositionally biased region" description="Basic residues" evidence="1">
    <location>
        <begin position="135"/>
        <end position="144"/>
    </location>
</feature>
<evidence type="ECO:0000313" key="2">
    <source>
        <dbReference type="Proteomes" id="UP000515158"/>
    </source>
</evidence>
<dbReference type="GeneID" id="117639860"/>
<name>A0A6P8Y5D9_THRPL</name>
<dbReference type="OrthoDB" id="10561486at2759"/>